<evidence type="ECO:0000256" key="2">
    <source>
        <dbReference type="ARBA" id="ARBA00006948"/>
    </source>
</evidence>
<feature type="region of interest" description="Disordered" evidence="6">
    <location>
        <begin position="289"/>
        <end position="318"/>
    </location>
</feature>
<sequence>KLNNLESDKIPQSQMGSLAGHLLPGTFFILFAVWWSFVTAIRYIQSKHYLSAKKSKANYVSQTTMPCICLPSESLRRSPVESCFKLTAGLIGILGELVTAIDFNHVVEPGIGKDDVSIFGCDNQSSHVHMHKRGTHPQIQPFYFARNNLQHITMYSGFVLQALVEILLFKGFNLPKRSDFYFGLIAYSIEAFLFAFHLHSRAPMDIHVHVLLVYAIFGCCLSICLEIYNPHQLCFLNKFYYSSKRVRDRFDELILIQDEWERKSVQLQTAQNGLSETRFFMLDSDEDEVYDNNNSSPVSSTTSGNYSAKSSQMSNSKV</sequence>
<gene>
    <name evidence="8" type="ORF">BpHYR1_026378</name>
</gene>
<feature type="transmembrane region" description="Helical" evidence="7">
    <location>
        <begin position="210"/>
        <end position="228"/>
    </location>
</feature>
<reference evidence="8 9" key="1">
    <citation type="journal article" date="2018" name="Sci. Rep.">
        <title>Genomic signatures of local adaptation to the degree of environmental predictability in rotifers.</title>
        <authorList>
            <person name="Franch-Gras L."/>
            <person name="Hahn C."/>
            <person name="Garcia-Roger E.M."/>
            <person name="Carmona M.J."/>
            <person name="Serra M."/>
            <person name="Gomez A."/>
        </authorList>
    </citation>
    <scope>NUCLEOTIDE SEQUENCE [LARGE SCALE GENOMIC DNA]</scope>
    <source>
        <strain evidence="8">HYR1</strain>
    </source>
</reference>
<evidence type="ECO:0000256" key="1">
    <source>
        <dbReference type="ARBA" id="ARBA00004141"/>
    </source>
</evidence>
<feature type="transmembrane region" description="Helical" evidence="7">
    <location>
        <begin position="180"/>
        <end position="198"/>
    </location>
</feature>
<feature type="non-terminal residue" evidence="8">
    <location>
        <position position="1"/>
    </location>
</feature>
<keyword evidence="4 7" id="KW-1133">Transmembrane helix</keyword>
<dbReference type="InterPro" id="IPR006904">
    <property type="entry name" value="DUF716"/>
</dbReference>
<dbReference type="PANTHER" id="PTHR16007:SF15">
    <property type="entry name" value="TRANSMEMBRANE PROTEIN 45B"/>
    <property type="match status" value="1"/>
</dbReference>
<keyword evidence="9" id="KW-1185">Reference proteome</keyword>
<accession>A0A3M7SUX7</accession>
<dbReference type="Pfam" id="PF04819">
    <property type="entry name" value="DUF716"/>
    <property type="match status" value="1"/>
</dbReference>
<evidence type="ECO:0000256" key="4">
    <source>
        <dbReference type="ARBA" id="ARBA00022989"/>
    </source>
</evidence>
<evidence type="ECO:0000313" key="8">
    <source>
        <dbReference type="EMBL" id="RNA39623.1"/>
    </source>
</evidence>
<organism evidence="8 9">
    <name type="scientific">Brachionus plicatilis</name>
    <name type="common">Marine rotifer</name>
    <name type="synonym">Brachionus muelleri</name>
    <dbReference type="NCBI Taxonomy" id="10195"/>
    <lineage>
        <taxon>Eukaryota</taxon>
        <taxon>Metazoa</taxon>
        <taxon>Spiralia</taxon>
        <taxon>Gnathifera</taxon>
        <taxon>Rotifera</taxon>
        <taxon>Eurotatoria</taxon>
        <taxon>Monogononta</taxon>
        <taxon>Pseudotrocha</taxon>
        <taxon>Ploima</taxon>
        <taxon>Brachionidae</taxon>
        <taxon>Brachionus</taxon>
    </lineage>
</organism>
<dbReference type="InterPro" id="IPR042127">
    <property type="entry name" value="TMEM45"/>
</dbReference>
<dbReference type="Proteomes" id="UP000276133">
    <property type="component" value="Unassembled WGS sequence"/>
</dbReference>
<dbReference type="PANTHER" id="PTHR16007">
    <property type="entry name" value="EPIDIDYMAL MEMBRANE PROTEIN E9-RELATED"/>
    <property type="match status" value="1"/>
</dbReference>
<dbReference type="OrthoDB" id="551896at2759"/>
<comment type="caution">
    <text evidence="8">The sequence shown here is derived from an EMBL/GenBank/DDBJ whole genome shotgun (WGS) entry which is preliminary data.</text>
</comment>
<keyword evidence="3 7" id="KW-0812">Transmembrane</keyword>
<evidence type="ECO:0000256" key="5">
    <source>
        <dbReference type="ARBA" id="ARBA00023136"/>
    </source>
</evidence>
<protein>
    <submittedName>
        <fullName evidence="8">Transmembrane 45B-like</fullName>
    </submittedName>
</protein>
<evidence type="ECO:0000256" key="7">
    <source>
        <dbReference type="SAM" id="Phobius"/>
    </source>
</evidence>
<feature type="compositionally biased region" description="Polar residues" evidence="6">
    <location>
        <begin position="308"/>
        <end position="318"/>
    </location>
</feature>
<dbReference type="EMBL" id="REGN01000727">
    <property type="protein sequence ID" value="RNA39623.1"/>
    <property type="molecule type" value="Genomic_DNA"/>
</dbReference>
<name>A0A3M7SUX7_BRAPC</name>
<dbReference type="GO" id="GO:0016020">
    <property type="term" value="C:membrane"/>
    <property type="evidence" value="ECO:0007669"/>
    <property type="project" value="UniProtKB-SubCell"/>
</dbReference>
<feature type="transmembrane region" description="Helical" evidence="7">
    <location>
        <begin position="22"/>
        <end position="44"/>
    </location>
</feature>
<keyword evidence="5 7" id="KW-0472">Membrane</keyword>
<comment type="similarity">
    <text evidence="2">Belongs to the TMEM45 family.</text>
</comment>
<comment type="subcellular location">
    <subcellularLocation>
        <location evidence="1">Membrane</location>
        <topology evidence="1">Multi-pass membrane protein</topology>
    </subcellularLocation>
</comment>
<proteinExistence type="inferred from homology"/>
<evidence type="ECO:0000313" key="9">
    <source>
        <dbReference type="Proteomes" id="UP000276133"/>
    </source>
</evidence>
<evidence type="ECO:0000256" key="6">
    <source>
        <dbReference type="SAM" id="MobiDB-lite"/>
    </source>
</evidence>
<feature type="compositionally biased region" description="Low complexity" evidence="6">
    <location>
        <begin position="292"/>
        <end position="307"/>
    </location>
</feature>
<evidence type="ECO:0000256" key="3">
    <source>
        <dbReference type="ARBA" id="ARBA00022692"/>
    </source>
</evidence>
<dbReference type="AlphaFoldDB" id="A0A3M7SUX7"/>